<dbReference type="EMBL" id="WHNX01000014">
    <property type="protein sequence ID" value="MPW26171.1"/>
    <property type="molecule type" value="Genomic_DNA"/>
</dbReference>
<name>A0A6A7KA32_9FIRM</name>
<feature type="chain" id="PRO_5038646012" description="DUF4652 domain-containing protein" evidence="2">
    <location>
        <begin position="21"/>
        <end position="188"/>
    </location>
</feature>
<keyword evidence="4" id="KW-1185">Reference proteome</keyword>
<protein>
    <recommendedName>
        <fullName evidence="5">DUF4652 domain-containing protein</fullName>
    </recommendedName>
</protein>
<dbReference type="Proteomes" id="UP000440004">
    <property type="component" value="Unassembled WGS sequence"/>
</dbReference>
<evidence type="ECO:0008006" key="5">
    <source>
        <dbReference type="Google" id="ProtNLM"/>
    </source>
</evidence>
<feature type="region of interest" description="Disordered" evidence="1">
    <location>
        <begin position="23"/>
        <end position="70"/>
    </location>
</feature>
<reference evidence="3 4" key="1">
    <citation type="submission" date="2019-10" db="EMBL/GenBank/DDBJ databases">
        <title>Alkalibaculum tamaniensis sp.nov., a new alkaliphilic acetogen, isolated on methoxylated aromatics from a mud volcano.</title>
        <authorList>
            <person name="Khomyakova M.A."/>
            <person name="Merkel A.Y."/>
            <person name="Bonch-Osmolovskaya E.A."/>
            <person name="Slobodkin A.I."/>
        </authorList>
    </citation>
    <scope>NUCLEOTIDE SEQUENCE [LARGE SCALE GENOMIC DNA]</scope>
    <source>
        <strain evidence="3 4">M08DMB</strain>
    </source>
</reference>
<organism evidence="3 4">
    <name type="scientific">Alkalibaculum sporogenes</name>
    <dbReference type="NCBI Taxonomy" id="2655001"/>
    <lineage>
        <taxon>Bacteria</taxon>
        <taxon>Bacillati</taxon>
        <taxon>Bacillota</taxon>
        <taxon>Clostridia</taxon>
        <taxon>Eubacteriales</taxon>
        <taxon>Eubacteriaceae</taxon>
        <taxon>Alkalibaculum</taxon>
    </lineage>
</organism>
<feature type="compositionally biased region" description="Basic and acidic residues" evidence="1">
    <location>
        <begin position="47"/>
        <end position="58"/>
    </location>
</feature>
<feature type="signal peptide" evidence="2">
    <location>
        <begin position="1"/>
        <end position="20"/>
    </location>
</feature>
<evidence type="ECO:0000313" key="4">
    <source>
        <dbReference type="Proteomes" id="UP000440004"/>
    </source>
</evidence>
<evidence type="ECO:0000256" key="1">
    <source>
        <dbReference type="SAM" id="MobiDB-lite"/>
    </source>
</evidence>
<dbReference type="AlphaFoldDB" id="A0A6A7KA32"/>
<dbReference type="RefSeq" id="WP_152804411.1">
    <property type="nucleotide sequence ID" value="NZ_WHNX01000014.1"/>
</dbReference>
<comment type="caution">
    <text evidence="3">The sequence shown here is derived from an EMBL/GenBank/DDBJ whole genome shotgun (WGS) entry which is preliminary data.</text>
</comment>
<keyword evidence="2" id="KW-0732">Signal</keyword>
<evidence type="ECO:0000313" key="3">
    <source>
        <dbReference type="EMBL" id="MPW26171.1"/>
    </source>
</evidence>
<sequence>MKKLIILFICILLISITACTNDSNVSSQDQENKPSIEVNNDIDETPSDAKDNNIKEDEPNVDNQNEDKAKEDEIKKKELLDHVQNNTWINDEQQDSYMIYQDGITAVGFGYDKASEEEYEVEEINVDENYIVFRINKYNDLWETTSTNVDYLSKVIVNENKMTYIHKLGEDDIKSNWHIGSIEDFYSN</sequence>
<proteinExistence type="predicted"/>
<accession>A0A6A7KA32</accession>
<dbReference type="PROSITE" id="PS51257">
    <property type="entry name" value="PROKAR_LIPOPROTEIN"/>
    <property type="match status" value="1"/>
</dbReference>
<evidence type="ECO:0000256" key="2">
    <source>
        <dbReference type="SAM" id="SignalP"/>
    </source>
</evidence>
<gene>
    <name evidence="3" type="ORF">GC105_10255</name>
</gene>